<dbReference type="SUPFAM" id="SSF52922">
    <property type="entry name" value="TK C-terminal domain-like"/>
    <property type="match status" value="1"/>
</dbReference>
<dbReference type="HOGENOM" id="CLU_009227_1_1_9"/>
<comment type="caution">
    <text evidence="5">The sequence shown here is derived from an EMBL/GenBank/DDBJ whole genome shotgun (WGS) entry which is preliminary data.</text>
</comment>
<evidence type="ECO:0000313" key="5">
    <source>
        <dbReference type="EMBL" id="EMZ27820.1"/>
    </source>
</evidence>
<dbReference type="CDD" id="cd07033">
    <property type="entry name" value="TPP_PYR_DXS_TK_like"/>
    <property type="match status" value="1"/>
</dbReference>
<dbReference type="eggNOG" id="COG3958">
    <property type="taxonomic scope" value="Bacteria"/>
</dbReference>
<dbReference type="PANTHER" id="PTHR43825:SF5">
    <property type="entry name" value="HYPOTHETICAL TRANSKETOLASE FAMILY PROTEIN"/>
    <property type="match status" value="1"/>
</dbReference>
<dbReference type="Proteomes" id="UP000012589">
    <property type="component" value="Unassembled WGS sequence"/>
</dbReference>
<feature type="domain" description="Transketolase-like pyrimidine-binding" evidence="4">
    <location>
        <begin position="1"/>
        <end position="164"/>
    </location>
</feature>
<organism evidence="5 6">
    <name type="scientific">Eubacterium plexicaudatum ASF492</name>
    <dbReference type="NCBI Taxonomy" id="1235802"/>
    <lineage>
        <taxon>Bacteria</taxon>
        <taxon>Bacillati</taxon>
        <taxon>Bacillota</taxon>
        <taxon>Clostridia</taxon>
        <taxon>Eubacteriales</taxon>
        <taxon>Eubacteriaceae</taxon>
        <taxon>Eubacterium</taxon>
    </lineage>
</organism>
<dbReference type="PATRIC" id="fig|1235802.3.peg.2304"/>
<sequence>MRNAAVGKVAELAKQDENIIVMAGDLGFGVWDEFRKKYPKRFINAGICEQGMASIAAGMAMEGKKVYLYSIGNFTTLRCIEQIRNDICYHLADVTILTVGGGFAYGSLGMSHHATEDISMMRSLPEMKVFVPADAVEAEYIVQAAYSEHGPCYIRLGKGGETAVHVKRQDDIRIGEAFRVKEGNDVCIFASGPVITEALAAADMLERQGIMTEIYSFHCIKPIDEATIHKCAAKFNTIITLEEHSRIGGLGSSVSEVIADYGHGTKIVRLGLQDTYADTAGSQSYLRKCCGIDQQSVVDVVKGLLNE</sequence>
<evidence type="ECO:0000256" key="3">
    <source>
        <dbReference type="ARBA" id="ARBA00023052"/>
    </source>
</evidence>
<keyword evidence="6" id="KW-1185">Reference proteome</keyword>
<dbReference type="InterPro" id="IPR051157">
    <property type="entry name" value="PDH/Transketolase"/>
</dbReference>
<name>N2ANZ3_9FIRM</name>
<dbReference type="Pfam" id="PF02780">
    <property type="entry name" value="Transketolase_C"/>
    <property type="match status" value="1"/>
</dbReference>
<dbReference type="EMBL" id="AQFT01000067">
    <property type="protein sequence ID" value="EMZ27820.1"/>
    <property type="molecule type" value="Genomic_DNA"/>
</dbReference>
<protein>
    <recommendedName>
        <fullName evidence="4">Transketolase-like pyrimidine-binding domain-containing protein</fullName>
    </recommendedName>
</protein>
<accession>N2ANZ3</accession>
<keyword evidence="3" id="KW-0786">Thiamine pyrophosphate</keyword>
<evidence type="ECO:0000259" key="4">
    <source>
        <dbReference type="SMART" id="SM00861"/>
    </source>
</evidence>
<evidence type="ECO:0000313" key="6">
    <source>
        <dbReference type="Proteomes" id="UP000012589"/>
    </source>
</evidence>
<dbReference type="InterPro" id="IPR005475">
    <property type="entry name" value="Transketolase-like_Pyr-bd"/>
</dbReference>
<evidence type="ECO:0000256" key="1">
    <source>
        <dbReference type="ARBA" id="ARBA00001964"/>
    </source>
</evidence>
<proteinExistence type="inferred from homology"/>
<dbReference type="Pfam" id="PF02779">
    <property type="entry name" value="Transket_pyr"/>
    <property type="match status" value="1"/>
</dbReference>
<dbReference type="PANTHER" id="PTHR43825">
    <property type="entry name" value="PYRUVATE DEHYDROGENASE E1 COMPONENT"/>
    <property type="match status" value="1"/>
</dbReference>
<dbReference type="InterPro" id="IPR033248">
    <property type="entry name" value="Transketolase_C"/>
</dbReference>
<reference evidence="5 6" key="1">
    <citation type="journal article" date="2014" name="Genome Announc.">
        <title>Draft genome sequences of the altered schaedler flora, a defined bacterial community from gnotobiotic mice.</title>
        <authorList>
            <person name="Wannemuehler M.J."/>
            <person name="Overstreet A.M."/>
            <person name="Ward D.V."/>
            <person name="Phillips G.J."/>
        </authorList>
    </citation>
    <scope>NUCLEOTIDE SEQUENCE [LARGE SCALE GENOMIC DNA]</scope>
    <source>
        <strain evidence="5 6">ASF492</strain>
    </source>
</reference>
<comment type="similarity">
    <text evidence="2">Belongs to the transketolase family.</text>
</comment>
<comment type="cofactor">
    <cofactor evidence="1">
        <name>thiamine diphosphate</name>
        <dbReference type="ChEBI" id="CHEBI:58937"/>
    </cofactor>
</comment>
<dbReference type="FunFam" id="3.40.50.970:FF:000129">
    <property type="entry name" value="Transketolase"/>
    <property type="match status" value="1"/>
</dbReference>
<dbReference type="InterPro" id="IPR029061">
    <property type="entry name" value="THDP-binding"/>
</dbReference>
<gene>
    <name evidence="5" type="ORF">C823_02169</name>
</gene>
<evidence type="ECO:0000256" key="2">
    <source>
        <dbReference type="ARBA" id="ARBA00007131"/>
    </source>
</evidence>
<dbReference type="Gene3D" id="3.40.50.970">
    <property type="match status" value="1"/>
</dbReference>
<dbReference type="SUPFAM" id="SSF52518">
    <property type="entry name" value="Thiamin diphosphate-binding fold (THDP-binding)"/>
    <property type="match status" value="1"/>
</dbReference>
<dbReference type="SMART" id="SM00861">
    <property type="entry name" value="Transket_pyr"/>
    <property type="match status" value="1"/>
</dbReference>
<dbReference type="STRING" id="1235802.C823_02169"/>
<dbReference type="Gene3D" id="3.40.50.920">
    <property type="match status" value="1"/>
</dbReference>
<dbReference type="AlphaFoldDB" id="N2ANZ3"/>
<dbReference type="InterPro" id="IPR009014">
    <property type="entry name" value="Transketo_C/PFOR_II"/>
</dbReference>
<dbReference type="OrthoDB" id="8732661at2"/>